<dbReference type="Gene3D" id="2.40.10.270">
    <property type="entry name" value="Bacteriophage SPP1 head-tail adaptor protein"/>
    <property type="match status" value="1"/>
</dbReference>
<protein>
    <submittedName>
        <fullName evidence="1">Phage head closure protein</fullName>
    </submittedName>
</protein>
<sequence>MRVKNFTIKPHELRHPIEIQREVPGRDEDNRPITELKTVLKTKAKILNVRGEEFELANGKGIKIAKTFYIRFPKSIEITEDDKVLYKNKIYNIIYANNIEEMNVYLEIKTEYVK</sequence>
<dbReference type="RefSeq" id="WP_003459642.1">
    <property type="nucleotide sequence ID" value="NZ_CABEEO010000003.1"/>
</dbReference>
<dbReference type="NCBIfam" id="TIGR01563">
    <property type="entry name" value="gp16_SPP1"/>
    <property type="match status" value="1"/>
</dbReference>
<reference evidence="1 2" key="1">
    <citation type="submission" date="2020-02" db="EMBL/GenBank/DDBJ databases">
        <title>Genomic Insights into the Phylogeny and Genetic Plasticity of the Human and Animal Enteric Pathogen Clostridium perfringens.</title>
        <authorList>
            <person name="Feng Y."/>
            <person name="Hu Y."/>
        </authorList>
    </citation>
    <scope>NUCLEOTIDE SEQUENCE [LARGE SCALE GENOMIC DNA]</scope>
    <source>
        <strain evidence="1 2">CP-40</strain>
    </source>
</reference>
<dbReference type="Proteomes" id="UP000481454">
    <property type="component" value="Unassembled WGS sequence"/>
</dbReference>
<organism evidence="1 2">
    <name type="scientific">Clostridium perfringens</name>
    <dbReference type="NCBI Taxonomy" id="1502"/>
    <lineage>
        <taxon>Bacteria</taxon>
        <taxon>Bacillati</taxon>
        <taxon>Bacillota</taxon>
        <taxon>Clostridia</taxon>
        <taxon>Eubacteriales</taxon>
        <taxon>Clostridiaceae</taxon>
        <taxon>Clostridium</taxon>
    </lineage>
</organism>
<dbReference type="AlphaFoldDB" id="A0AAP7BUY3"/>
<dbReference type="InterPro" id="IPR008767">
    <property type="entry name" value="Phage_SPP1_head-tail_adaptor"/>
</dbReference>
<dbReference type="InterPro" id="IPR038666">
    <property type="entry name" value="SSP1_head-tail_sf"/>
</dbReference>
<accession>A0AAP7BUY3</accession>
<dbReference type="EMBL" id="JAALLZ010000001">
    <property type="protein sequence ID" value="NGU29495.1"/>
    <property type="molecule type" value="Genomic_DNA"/>
</dbReference>
<dbReference type="Pfam" id="PF05521">
    <property type="entry name" value="Phage_HCP"/>
    <property type="match status" value="1"/>
</dbReference>
<proteinExistence type="predicted"/>
<name>A0AAP7BUY3_CLOPF</name>
<comment type="caution">
    <text evidence="1">The sequence shown here is derived from an EMBL/GenBank/DDBJ whole genome shotgun (WGS) entry which is preliminary data.</text>
</comment>
<evidence type="ECO:0000313" key="1">
    <source>
        <dbReference type="EMBL" id="NGU29495.1"/>
    </source>
</evidence>
<evidence type="ECO:0000313" key="2">
    <source>
        <dbReference type="Proteomes" id="UP000481454"/>
    </source>
</evidence>
<gene>
    <name evidence="1" type="ORF">G6Z34_05110</name>
</gene>